<dbReference type="Proteomes" id="UP000799536">
    <property type="component" value="Unassembled WGS sequence"/>
</dbReference>
<dbReference type="GO" id="GO:0004497">
    <property type="term" value="F:monooxygenase activity"/>
    <property type="evidence" value="ECO:0007669"/>
    <property type="project" value="UniProtKB-KW"/>
</dbReference>
<dbReference type="AlphaFoldDB" id="A0A9P4MRQ5"/>
<dbReference type="PANTHER" id="PTHR13789">
    <property type="entry name" value="MONOOXYGENASE"/>
    <property type="match status" value="1"/>
</dbReference>
<protein>
    <submittedName>
        <fullName evidence="8">FAD binding domain-containing protein</fullName>
    </submittedName>
</protein>
<comment type="similarity">
    <text evidence="1">Belongs to the paxM FAD-dependent monooxygenase family.</text>
</comment>
<evidence type="ECO:0000313" key="8">
    <source>
        <dbReference type="EMBL" id="KAF2200691.1"/>
    </source>
</evidence>
<evidence type="ECO:0000313" key="9">
    <source>
        <dbReference type="Proteomes" id="UP000799536"/>
    </source>
</evidence>
<dbReference type="OrthoDB" id="16820at2759"/>
<dbReference type="PANTHER" id="PTHR13789:SF238">
    <property type="entry name" value="PUTATIVE (AFU_ORTHOLOGUE AFUA_2G01680)-RELATED"/>
    <property type="match status" value="1"/>
</dbReference>
<keyword evidence="5" id="KW-0503">Monooxygenase</keyword>
<accession>A0A9P4MRQ5</accession>
<keyword evidence="3" id="KW-0274">FAD</keyword>
<keyword evidence="2" id="KW-0285">Flavoprotein</keyword>
<feature type="signal peptide" evidence="6">
    <location>
        <begin position="1"/>
        <end position="19"/>
    </location>
</feature>
<organism evidence="8 9">
    <name type="scientific">Delitschia confertaspora ATCC 74209</name>
    <dbReference type="NCBI Taxonomy" id="1513339"/>
    <lineage>
        <taxon>Eukaryota</taxon>
        <taxon>Fungi</taxon>
        <taxon>Dikarya</taxon>
        <taxon>Ascomycota</taxon>
        <taxon>Pezizomycotina</taxon>
        <taxon>Dothideomycetes</taxon>
        <taxon>Pleosporomycetidae</taxon>
        <taxon>Pleosporales</taxon>
        <taxon>Delitschiaceae</taxon>
        <taxon>Delitschia</taxon>
    </lineage>
</organism>
<keyword evidence="4" id="KW-0560">Oxidoreductase</keyword>
<evidence type="ECO:0000256" key="4">
    <source>
        <dbReference type="ARBA" id="ARBA00023002"/>
    </source>
</evidence>
<dbReference type="Pfam" id="PF01494">
    <property type="entry name" value="FAD_binding_3"/>
    <property type="match status" value="1"/>
</dbReference>
<evidence type="ECO:0000256" key="1">
    <source>
        <dbReference type="ARBA" id="ARBA00007992"/>
    </source>
</evidence>
<keyword evidence="6" id="KW-0732">Signal</keyword>
<dbReference type="Gene3D" id="3.50.50.60">
    <property type="entry name" value="FAD/NAD(P)-binding domain"/>
    <property type="match status" value="1"/>
</dbReference>
<dbReference type="FunFam" id="3.50.50.60:FF:000115">
    <property type="entry name" value="Salicylate hydroxylase, putative"/>
    <property type="match status" value="1"/>
</dbReference>
<feature type="domain" description="FAD-binding" evidence="7">
    <location>
        <begin position="6"/>
        <end position="357"/>
    </location>
</feature>
<dbReference type="SUPFAM" id="SSF51905">
    <property type="entry name" value="FAD/NAD(P)-binding domain"/>
    <property type="match status" value="1"/>
</dbReference>
<evidence type="ECO:0000256" key="3">
    <source>
        <dbReference type="ARBA" id="ARBA00022827"/>
    </source>
</evidence>
<evidence type="ECO:0000256" key="2">
    <source>
        <dbReference type="ARBA" id="ARBA00022630"/>
    </source>
</evidence>
<evidence type="ECO:0000259" key="7">
    <source>
        <dbReference type="Pfam" id="PF01494"/>
    </source>
</evidence>
<sequence length="424" mass="47336">MSPLSIIIVGAGLSGLAAAIQCVLSGHEVTVLESARELAEIGAGLQITPNASRLLQNWGIYQKIRSCEPSTISVYRYTGQLLAHEDNFDQNIKYKYGAPFSDMHRVDLQQAMVQKARELGVNLVLGTRVTGLDLETEAPRAEVYTDSGVIWDADLVVGADGLWSKTRECLLGKSDPPLPTGDLAYRIVLRWDEIKDERLRDMVRNPGVRFWIGPGCHAVGYSLRGGEMFNLVLLVPDDLPEDVARADGNLEEMKKLFAGWDAVLTDLLSNISTVHKWKLLHRDHLPTWTSPHSNLALIGDACHPMLPYLAQGANSSIEDGAVLGLLLASVTDVEQLPETLGTFQRMRKERGEEIARQTFLQRRDFHLRDGVEQEERDRLMTSLLGQELEGPFPSRWTCPIVQKWLYGYDAEKEVEKIQRKSGVP</sequence>
<dbReference type="InterPro" id="IPR002938">
    <property type="entry name" value="FAD-bd"/>
</dbReference>
<proteinExistence type="inferred from homology"/>
<evidence type="ECO:0000256" key="6">
    <source>
        <dbReference type="SAM" id="SignalP"/>
    </source>
</evidence>
<dbReference type="GO" id="GO:0071949">
    <property type="term" value="F:FAD binding"/>
    <property type="evidence" value="ECO:0007669"/>
    <property type="project" value="InterPro"/>
</dbReference>
<dbReference type="InterPro" id="IPR050493">
    <property type="entry name" value="FAD-dep_Monooxygenase_BioMet"/>
</dbReference>
<dbReference type="PRINTS" id="PR00420">
    <property type="entry name" value="RNGMNOXGNASE"/>
</dbReference>
<dbReference type="SUPFAM" id="SSF54373">
    <property type="entry name" value="FAD-linked reductases, C-terminal domain"/>
    <property type="match status" value="1"/>
</dbReference>
<keyword evidence="9" id="KW-1185">Reference proteome</keyword>
<reference evidence="8" key="1">
    <citation type="journal article" date="2020" name="Stud. Mycol.">
        <title>101 Dothideomycetes genomes: a test case for predicting lifestyles and emergence of pathogens.</title>
        <authorList>
            <person name="Haridas S."/>
            <person name="Albert R."/>
            <person name="Binder M."/>
            <person name="Bloem J."/>
            <person name="Labutti K."/>
            <person name="Salamov A."/>
            <person name="Andreopoulos B."/>
            <person name="Baker S."/>
            <person name="Barry K."/>
            <person name="Bills G."/>
            <person name="Bluhm B."/>
            <person name="Cannon C."/>
            <person name="Castanera R."/>
            <person name="Culley D."/>
            <person name="Daum C."/>
            <person name="Ezra D."/>
            <person name="Gonzalez J."/>
            <person name="Henrissat B."/>
            <person name="Kuo A."/>
            <person name="Liang C."/>
            <person name="Lipzen A."/>
            <person name="Lutzoni F."/>
            <person name="Magnuson J."/>
            <person name="Mondo S."/>
            <person name="Nolan M."/>
            <person name="Ohm R."/>
            <person name="Pangilinan J."/>
            <person name="Park H.-J."/>
            <person name="Ramirez L."/>
            <person name="Alfaro M."/>
            <person name="Sun H."/>
            <person name="Tritt A."/>
            <person name="Yoshinaga Y."/>
            <person name="Zwiers L.-H."/>
            <person name="Turgeon B."/>
            <person name="Goodwin S."/>
            <person name="Spatafora J."/>
            <person name="Crous P."/>
            <person name="Grigoriev I."/>
        </authorList>
    </citation>
    <scope>NUCLEOTIDE SEQUENCE</scope>
    <source>
        <strain evidence="8">ATCC 74209</strain>
    </source>
</reference>
<comment type="caution">
    <text evidence="8">The sequence shown here is derived from an EMBL/GenBank/DDBJ whole genome shotgun (WGS) entry which is preliminary data.</text>
</comment>
<dbReference type="EMBL" id="ML994010">
    <property type="protein sequence ID" value="KAF2200691.1"/>
    <property type="molecule type" value="Genomic_DNA"/>
</dbReference>
<dbReference type="InterPro" id="IPR036188">
    <property type="entry name" value="FAD/NAD-bd_sf"/>
</dbReference>
<gene>
    <name evidence="8" type="ORF">GQ43DRAFT_441334</name>
</gene>
<name>A0A9P4MRQ5_9PLEO</name>
<feature type="chain" id="PRO_5040267290" evidence="6">
    <location>
        <begin position="20"/>
        <end position="424"/>
    </location>
</feature>
<evidence type="ECO:0000256" key="5">
    <source>
        <dbReference type="ARBA" id="ARBA00023033"/>
    </source>
</evidence>